<dbReference type="Proteomes" id="UP001139012">
    <property type="component" value="Unassembled WGS sequence"/>
</dbReference>
<evidence type="ECO:0000313" key="2">
    <source>
        <dbReference type="Proteomes" id="UP001139012"/>
    </source>
</evidence>
<accession>A0ABS9LH38</accession>
<dbReference type="EMBL" id="JAKLUA010000001">
    <property type="protein sequence ID" value="MCG2666322.1"/>
    <property type="molecule type" value="Genomic_DNA"/>
</dbReference>
<protein>
    <recommendedName>
        <fullName evidence="3">Muconolactone isomerase domain-containing protein</fullName>
    </recommendedName>
</protein>
<organism evidence="1 2">
    <name type="scientific">Bradyrhizobium zhengyangense</name>
    <dbReference type="NCBI Taxonomy" id="2911009"/>
    <lineage>
        <taxon>Bacteria</taxon>
        <taxon>Pseudomonadati</taxon>
        <taxon>Pseudomonadota</taxon>
        <taxon>Alphaproteobacteria</taxon>
        <taxon>Hyphomicrobiales</taxon>
        <taxon>Nitrobacteraceae</taxon>
        <taxon>Bradyrhizobium</taxon>
    </lineage>
</organism>
<sequence>MTALKRPMGALRSVVVAFVLALTGGSLMTIPAAAQTQTQSQTQAAAPAVTGVFVILTVKQGVAREQVMAVLPAEIRATVQLYLGGKIREWYSRGDGRGVVLLLDTRDVAEAQAIMDGLPLGQAHLMDHDYIPVGPLQPLGLLMANPVATKGAQ</sequence>
<dbReference type="Gene3D" id="3.30.70.1060">
    <property type="entry name" value="Dimeric alpha+beta barrel"/>
    <property type="match status" value="1"/>
</dbReference>
<proteinExistence type="predicted"/>
<evidence type="ECO:0000313" key="1">
    <source>
        <dbReference type="EMBL" id="MCG2666322.1"/>
    </source>
</evidence>
<comment type="caution">
    <text evidence="1">The sequence shown here is derived from an EMBL/GenBank/DDBJ whole genome shotgun (WGS) entry which is preliminary data.</text>
</comment>
<evidence type="ECO:0008006" key="3">
    <source>
        <dbReference type="Google" id="ProtNLM"/>
    </source>
</evidence>
<name>A0ABS9LH38_9BRAD</name>
<reference evidence="1" key="1">
    <citation type="submission" date="2022-01" db="EMBL/GenBank/DDBJ databases">
        <title>Genome sequnece data of strain Bradyrhizobium sp. nov.</title>
        <authorList>
            <person name="Zhang J."/>
        </authorList>
    </citation>
    <scope>NUCLEOTIDE SEQUENCE</scope>
    <source>
        <strain evidence="1">WYCCWR 12774</strain>
    </source>
</reference>
<gene>
    <name evidence="1" type="ORF">L6637_05145</name>
</gene>
<dbReference type="RefSeq" id="WP_237869448.1">
    <property type="nucleotide sequence ID" value="NZ_JAKLUA010000001.1"/>
</dbReference>
<keyword evidence="2" id="KW-1185">Reference proteome</keyword>